<dbReference type="GO" id="GO:0051301">
    <property type="term" value="P:cell division"/>
    <property type="evidence" value="ECO:0007669"/>
    <property type="project" value="UniProtKB-KW"/>
</dbReference>
<reference evidence="4 5" key="1">
    <citation type="submission" date="2018-07" db="EMBL/GenBank/DDBJ databases">
        <title>Anaerosacharophilus polymeroproducens gen. nov. sp. nov., an anaerobic bacterium isolated from salt field.</title>
        <authorList>
            <person name="Kim W."/>
            <person name="Yang S.-H."/>
            <person name="Oh J."/>
            <person name="Lee J.-H."/>
            <person name="Kwon K.K."/>
        </authorList>
    </citation>
    <scope>NUCLEOTIDE SEQUENCE [LARGE SCALE GENOMIC DNA]</scope>
    <source>
        <strain evidence="4 5">MCWD5</strain>
    </source>
</reference>
<keyword evidence="3" id="KW-0131">Cell cycle</keyword>
<dbReference type="SUPFAM" id="SSF55229">
    <property type="entry name" value="Cell division protein MinE topological specificity domain"/>
    <property type="match status" value="1"/>
</dbReference>
<evidence type="ECO:0000313" key="5">
    <source>
        <dbReference type="Proteomes" id="UP000255036"/>
    </source>
</evidence>
<dbReference type="Pfam" id="PF03776">
    <property type="entry name" value="MinE"/>
    <property type="match status" value="1"/>
</dbReference>
<sequence length="91" mass="10772">MGFLRFKRKLYSGNVAKERLKLLIYSERVNCPPDVLNHIQLEILQVVQKYMEIDTQNSSVQIIQENKSNSMYRMPRLYANIPIKTIQTIKE</sequence>
<dbReference type="Proteomes" id="UP000255036">
    <property type="component" value="Unassembled WGS sequence"/>
</dbReference>
<keyword evidence="5" id="KW-1185">Reference proteome</keyword>
<proteinExistence type="inferred from homology"/>
<protein>
    <recommendedName>
        <fullName evidence="3">Cell division topological specificity factor</fullName>
    </recommendedName>
</protein>
<dbReference type="NCBIfam" id="TIGR01215">
    <property type="entry name" value="minE"/>
    <property type="match status" value="1"/>
</dbReference>
<evidence type="ECO:0000256" key="1">
    <source>
        <dbReference type="ARBA" id="ARBA00008168"/>
    </source>
</evidence>
<evidence type="ECO:0000256" key="3">
    <source>
        <dbReference type="HAMAP-Rule" id="MF_00262"/>
    </source>
</evidence>
<gene>
    <name evidence="3 4" type="primary">minE</name>
    <name evidence="4" type="ORF">DWV06_11900</name>
</gene>
<organism evidence="4 5">
    <name type="scientific">Anaerosacchariphilus polymeriproducens</name>
    <dbReference type="NCBI Taxonomy" id="1812858"/>
    <lineage>
        <taxon>Bacteria</taxon>
        <taxon>Bacillati</taxon>
        <taxon>Bacillota</taxon>
        <taxon>Clostridia</taxon>
        <taxon>Lachnospirales</taxon>
        <taxon>Lachnospiraceae</taxon>
        <taxon>Anaerosacchariphilus</taxon>
    </lineage>
</organism>
<evidence type="ECO:0000313" key="4">
    <source>
        <dbReference type="EMBL" id="RDU23059.1"/>
    </source>
</evidence>
<dbReference type="EMBL" id="QRCT01000034">
    <property type="protein sequence ID" value="RDU23059.1"/>
    <property type="molecule type" value="Genomic_DNA"/>
</dbReference>
<keyword evidence="3 4" id="KW-0132">Cell division</keyword>
<dbReference type="RefSeq" id="WP_115482401.1">
    <property type="nucleotide sequence ID" value="NZ_QRCT01000034.1"/>
</dbReference>
<accession>A0A371AU37</accession>
<dbReference type="GO" id="GO:0032955">
    <property type="term" value="P:regulation of division septum assembly"/>
    <property type="evidence" value="ECO:0007669"/>
    <property type="project" value="InterPro"/>
</dbReference>
<dbReference type="HAMAP" id="MF_00262">
    <property type="entry name" value="MinE"/>
    <property type="match status" value="1"/>
</dbReference>
<comment type="similarity">
    <text evidence="1 3">Belongs to the MinE family.</text>
</comment>
<dbReference type="AlphaFoldDB" id="A0A371AU37"/>
<comment type="function">
    <text evidence="2 3">Prevents the cell division inhibition by proteins MinC and MinD at internal division sites while permitting inhibition at polar sites. This ensures cell division at the proper site by restricting the formation of a division septum at the midpoint of the long axis of the cell.</text>
</comment>
<evidence type="ECO:0000256" key="2">
    <source>
        <dbReference type="ARBA" id="ARBA00025265"/>
    </source>
</evidence>
<dbReference type="InterPro" id="IPR005527">
    <property type="entry name" value="MinE"/>
</dbReference>
<comment type="caution">
    <text evidence="4">The sequence shown here is derived from an EMBL/GenBank/DDBJ whole genome shotgun (WGS) entry which is preliminary data.</text>
</comment>
<name>A0A371AU37_9FIRM</name>
<dbReference type="Gene3D" id="3.30.1070.10">
    <property type="entry name" value="Cell division topological specificity factor MinE"/>
    <property type="match status" value="1"/>
</dbReference>
<dbReference type="InterPro" id="IPR036707">
    <property type="entry name" value="MinE_sf"/>
</dbReference>
<dbReference type="OrthoDB" id="9796578at2"/>